<evidence type="ECO:0000313" key="1">
    <source>
        <dbReference type="EMBL" id="KAJ3495056.1"/>
    </source>
</evidence>
<sequence length="410" mass="43724">MQCLEASTSGGCGQASCSIPAHLYFISGMPNNGDCLSEARAGTCGTTLGGQAKGDNFDLNFTCNKHDKKRFHVELNAGGMIIEDVGHTRCHAALTSKEQSSLGCRLHPPAMSTVVVKLGGAAITDKSTPDTLSVNLDSLIESVAQAYQQILRPSGHSLILIHGAGSFGHPPAKKYQVKAGWKTGTGDAEGDVSESRDNVKFGMALTRQRVIQLHLHIIQRLHERGQMPVLSVSTYDTVDTNNGAVTQESSARLVARVQQVLDEGFVPLLFGDAVFDHALGSTILSGDALMYHLAQRLSAVRRCVFVTDVAGIFTQDPKQAPDAALIKRICCSDSNHSNSLDKDNSVASVDDVTGAMASKWQWAKRIVTDAKQLQEVVICQASDSSNAISLGVNASIEGHSGNGNWTTIIR</sequence>
<dbReference type="EMBL" id="JANAKD010000316">
    <property type="protein sequence ID" value="KAJ3495056.1"/>
    <property type="molecule type" value="Genomic_DNA"/>
</dbReference>
<evidence type="ECO:0000313" key="2">
    <source>
        <dbReference type="Proteomes" id="UP001148737"/>
    </source>
</evidence>
<keyword evidence="2" id="KW-1185">Reference proteome</keyword>
<gene>
    <name evidence="1" type="ORF">NLG97_g3669</name>
</gene>
<reference evidence="1" key="1">
    <citation type="submission" date="2022-07" db="EMBL/GenBank/DDBJ databases">
        <title>Genome Sequence of Lecanicillium saksenae.</title>
        <authorList>
            <person name="Buettner E."/>
        </authorList>
    </citation>
    <scope>NUCLEOTIDE SEQUENCE</scope>
    <source>
        <strain evidence="1">VT-O1</strain>
    </source>
</reference>
<comment type="caution">
    <text evidence="1">The sequence shown here is derived from an EMBL/GenBank/DDBJ whole genome shotgun (WGS) entry which is preliminary data.</text>
</comment>
<name>A0ACC1R0P5_9HYPO</name>
<protein>
    <submittedName>
        <fullName evidence="1">Uncharacterized protein</fullName>
    </submittedName>
</protein>
<proteinExistence type="predicted"/>
<accession>A0ACC1R0P5</accession>
<organism evidence="1 2">
    <name type="scientific">Lecanicillium saksenae</name>
    <dbReference type="NCBI Taxonomy" id="468837"/>
    <lineage>
        <taxon>Eukaryota</taxon>
        <taxon>Fungi</taxon>
        <taxon>Dikarya</taxon>
        <taxon>Ascomycota</taxon>
        <taxon>Pezizomycotina</taxon>
        <taxon>Sordariomycetes</taxon>
        <taxon>Hypocreomycetidae</taxon>
        <taxon>Hypocreales</taxon>
        <taxon>Cordycipitaceae</taxon>
        <taxon>Lecanicillium</taxon>
    </lineage>
</organism>
<dbReference type="Proteomes" id="UP001148737">
    <property type="component" value="Unassembled WGS sequence"/>
</dbReference>